<dbReference type="Pfam" id="PF13391">
    <property type="entry name" value="HNH_2"/>
    <property type="match status" value="1"/>
</dbReference>
<name>A0ABW3KMK8_9GAMM</name>
<comment type="caution">
    <text evidence="2">The sequence shown here is derived from an EMBL/GenBank/DDBJ whole genome shotgun (WGS) entry which is preliminary data.</text>
</comment>
<dbReference type="RefSeq" id="WP_379559583.1">
    <property type="nucleotide sequence ID" value="NZ_JBHTJS010000062.1"/>
</dbReference>
<feature type="domain" description="HNH nuclease" evidence="1">
    <location>
        <begin position="2"/>
        <end position="41"/>
    </location>
</feature>
<keyword evidence="2" id="KW-0378">Hydrolase</keyword>
<gene>
    <name evidence="2" type="ORF">ACFQ1C_15480</name>
</gene>
<accession>A0ABW3KMK8</accession>
<protein>
    <submittedName>
        <fullName evidence="2">HNH endonuclease</fullName>
    </submittedName>
</protein>
<dbReference type="Proteomes" id="UP001597048">
    <property type="component" value="Unassembled WGS sequence"/>
</dbReference>
<evidence type="ECO:0000313" key="2">
    <source>
        <dbReference type="EMBL" id="MFD1009548.1"/>
    </source>
</evidence>
<keyword evidence="2" id="KW-0255">Endonuclease</keyword>
<dbReference type="GO" id="GO:0004519">
    <property type="term" value="F:endonuclease activity"/>
    <property type="evidence" value="ECO:0007669"/>
    <property type="project" value="UniProtKB-KW"/>
</dbReference>
<evidence type="ECO:0000259" key="1">
    <source>
        <dbReference type="Pfam" id="PF13391"/>
    </source>
</evidence>
<dbReference type="EMBL" id="JBHTJS010000062">
    <property type="protein sequence ID" value="MFD1009548.1"/>
    <property type="molecule type" value="Genomic_DNA"/>
</dbReference>
<keyword evidence="3" id="KW-1185">Reference proteome</keyword>
<keyword evidence="2" id="KW-0540">Nuclease</keyword>
<evidence type="ECO:0000313" key="3">
    <source>
        <dbReference type="Proteomes" id="UP001597048"/>
    </source>
</evidence>
<proteinExistence type="predicted"/>
<reference evidence="3" key="1">
    <citation type="journal article" date="2019" name="Int. J. Syst. Evol. Microbiol.">
        <title>The Global Catalogue of Microorganisms (GCM) 10K type strain sequencing project: providing services to taxonomists for standard genome sequencing and annotation.</title>
        <authorList>
            <consortium name="The Broad Institute Genomics Platform"/>
            <consortium name="The Broad Institute Genome Sequencing Center for Infectious Disease"/>
            <person name="Wu L."/>
            <person name="Ma J."/>
        </authorList>
    </citation>
    <scope>NUCLEOTIDE SEQUENCE [LARGE SCALE GENOMIC DNA]</scope>
    <source>
        <strain evidence="3">CCUG 60525</strain>
    </source>
</reference>
<dbReference type="InterPro" id="IPR003615">
    <property type="entry name" value="HNH_nuc"/>
</dbReference>
<sequence length="90" mass="10289">MASHIKPWAVSENHEKLDILNGLCLSPNYDGLFEIGLISFNDDGTIITRLTEYDMDAYGLNGTEKIEVEILQSKYLAWHRENKLQASILY</sequence>
<organism evidence="2 3">
    <name type="scientific">Oceanisphaera ostreae</name>
    <dbReference type="NCBI Taxonomy" id="914151"/>
    <lineage>
        <taxon>Bacteria</taxon>
        <taxon>Pseudomonadati</taxon>
        <taxon>Pseudomonadota</taxon>
        <taxon>Gammaproteobacteria</taxon>
        <taxon>Aeromonadales</taxon>
        <taxon>Aeromonadaceae</taxon>
        <taxon>Oceanisphaera</taxon>
    </lineage>
</organism>